<name>A0ABR4AFX5_9LECA</name>
<keyword evidence="2" id="KW-1185">Reference proteome</keyword>
<reference evidence="1 2" key="1">
    <citation type="submission" date="2024-09" db="EMBL/GenBank/DDBJ databases">
        <title>Rethinking Asexuality: The Enigmatic Case of Functional Sexual Genes in Lepraria (Stereocaulaceae).</title>
        <authorList>
            <person name="Doellman M."/>
            <person name="Sun Y."/>
            <person name="Barcenas-Pena A."/>
            <person name="Lumbsch H.T."/>
            <person name="Grewe F."/>
        </authorList>
    </citation>
    <scope>NUCLEOTIDE SEQUENCE [LARGE SCALE GENOMIC DNA]</scope>
    <source>
        <strain evidence="1 2">Mercado 3170</strain>
    </source>
</reference>
<evidence type="ECO:0000313" key="1">
    <source>
        <dbReference type="EMBL" id="KAL2044722.1"/>
    </source>
</evidence>
<dbReference type="Proteomes" id="UP001590950">
    <property type="component" value="Unassembled WGS sequence"/>
</dbReference>
<accession>A0ABR4AFX5</accession>
<organism evidence="1 2">
    <name type="scientific">Stereocaulon virgatum</name>
    <dbReference type="NCBI Taxonomy" id="373712"/>
    <lineage>
        <taxon>Eukaryota</taxon>
        <taxon>Fungi</taxon>
        <taxon>Dikarya</taxon>
        <taxon>Ascomycota</taxon>
        <taxon>Pezizomycotina</taxon>
        <taxon>Lecanoromycetes</taxon>
        <taxon>OSLEUM clade</taxon>
        <taxon>Lecanoromycetidae</taxon>
        <taxon>Lecanorales</taxon>
        <taxon>Lecanorineae</taxon>
        <taxon>Stereocaulaceae</taxon>
        <taxon>Stereocaulon</taxon>
    </lineage>
</organism>
<gene>
    <name evidence="1" type="ORF">N7G274_002496</name>
</gene>
<proteinExistence type="predicted"/>
<protein>
    <submittedName>
        <fullName evidence="1">Uncharacterized protein</fullName>
    </submittedName>
</protein>
<dbReference type="EMBL" id="JBEFKJ010000008">
    <property type="protein sequence ID" value="KAL2044722.1"/>
    <property type="molecule type" value="Genomic_DNA"/>
</dbReference>
<sequence length="464" mass="50980">MPSAAVFQAKSNYFFKNRSAVDSTILYYEPSCWQTPGTAPIAEVSDCVDASYQIAVERPTETFIVWDTKSTWIFGSCKIDLFRESSGAMDRFTRSKVILSAWQVSIQCGTRGGMIYLSGERIFTVELSGVHRTGSMETRSSVPAKILERDQPSRTNASITTYSQLLSTSSRLTSANNNAHLAEEPVNCWPGPPSRLIPVIRNATDCLFALNQVEAEGPPDQPVFWKCEQQWISGSCAVRLTCTSASRRREDTFTRNDIVHRVERIHETCGSETRGFLGGYALIGGGAFHVTVLRSAQSNSLPAKPVVVTASNANMTSLGFFFPVCFSATTAQVFPVKDVEECYTAVLPLYSEGAMQQPVSWTSQREWRFQSCMVVLEPIAMPIRADTFPRNAIVYAIAQIALECITEARGYLGGFLRIGIGRFMVIVGGIPTASVLEAKGNSISKPSKNHIGQPPPTYTKQAII</sequence>
<comment type="caution">
    <text evidence="1">The sequence shown here is derived from an EMBL/GenBank/DDBJ whole genome shotgun (WGS) entry which is preliminary data.</text>
</comment>
<evidence type="ECO:0000313" key="2">
    <source>
        <dbReference type="Proteomes" id="UP001590950"/>
    </source>
</evidence>